<dbReference type="Proteomes" id="UP000503004">
    <property type="component" value="Chromosome"/>
</dbReference>
<dbReference type="RefSeq" id="WP_169603787.1">
    <property type="nucleotide sequence ID" value="NZ_CP046565.1"/>
</dbReference>
<sequence length="256" mass="27176">MNTSKPTLDGRIVLVTGAGGDLGSLAAEACAGAGATVILLGRTLARLESTYDRIVQRGGPEPLLAPLDLAAAAPEALSTIAGSIESRFGALHGLIHCAAHMDYLGPLRDVTETQWSQALDVNLTGAFRLTRTLLPLLTNTEAAAVVVVTDTEAERRRGYWGPYAVAKAGLEAFALVLADEYDGAGTLRVNLFAPGPIRTRLRRKAFPAEAGADPAVLAPYFIDLMRSDSPYLNGERIARAAVEPSVIEEEFQHVRT</sequence>
<dbReference type="PRINTS" id="PR00081">
    <property type="entry name" value="GDHRDH"/>
</dbReference>
<keyword evidence="2" id="KW-0560">Oxidoreductase</keyword>
<evidence type="ECO:0000313" key="4">
    <source>
        <dbReference type="Proteomes" id="UP000503004"/>
    </source>
</evidence>
<accession>A0A858Q9Q8</accession>
<comment type="similarity">
    <text evidence="1">Belongs to the short-chain dehydrogenases/reductases (SDR) family.</text>
</comment>
<proteinExistence type="inferred from homology"/>
<gene>
    <name evidence="3" type="ORF">GNH96_11350</name>
</gene>
<keyword evidence="4" id="KW-1185">Reference proteome</keyword>
<dbReference type="PANTHER" id="PTHR44196">
    <property type="entry name" value="DEHYDROGENASE/REDUCTASE SDR FAMILY MEMBER 7B"/>
    <property type="match status" value="1"/>
</dbReference>
<evidence type="ECO:0000256" key="1">
    <source>
        <dbReference type="ARBA" id="ARBA00006484"/>
    </source>
</evidence>
<organism evidence="3 4">
    <name type="scientific">Methylococcus geothermalis</name>
    <dbReference type="NCBI Taxonomy" id="2681310"/>
    <lineage>
        <taxon>Bacteria</taxon>
        <taxon>Pseudomonadati</taxon>
        <taxon>Pseudomonadota</taxon>
        <taxon>Gammaproteobacteria</taxon>
        <taxon>Methylococcales</taxon>
        <taxon>Methylococcaceae</taxon>
        <taxon>Methylococcus</taxon>
    </lineage>
</organism>
<dbReference type="PROSITE" id="PS00061">
    <property type="entry name" value="ADH_SHORT"/>
    <property type="match status" value="1"/>
</dbReference>
<dbReference type="Gene3D" id="3.40.50.720">
    <property type="entry name" value="NAD(P)-binding Rossmann-like Domain"/>
    <property type="match status" value="1"/>
</dbReference>
<dbReference type="PANTHER" id="PTHR44196:SF4">
    <property type="entry name" value="SHORT CHAIN DEHYDROGENASE"/>
    <property type="match status" value="1"/>
</dbReference>
<protein>
    <submittedName>
        <fullName evidence="3">SDR family NAD(P)-dependent oxidoreductase</fullName>
    </submittedName>
</protein>
<dbReference type="InterPro" id="IPR002347">
    <property type="entry name" value="SDR_fam"/>
</dbReference>
<dbReference type="EMBL" id="CP046565">
    <property type="protein sequence ID" value="QJD30511.1"/>
    <property type="molecule type" value="Genomic_DNA"/>
</dbReference>
<reference evidence="4" key="1">
    <citation type="submission" date="2019-12" db="EMBL/GenBank/DDBJ databases">
        <authorList>
            <person name="Awala S.I."/>
            <person name="Rhee S.K."/>
        </authorList>
    </citation>
    <scope>NUCLEOTIDE SEQUENCE [LARGE SCALE GENOMIC DNA]</scope>
    <source>
        <strain evidence="4">IM1</strain>
    </source>
</reference>
<name>A0A858Q9Q8_9GAMM</name>
<dbReference type="GO" id="GO:0016491">
    <property type="term" value="F:oxidoreductase activity"/>
    <property type="evidence" value="ECO:0007669"/>
    <property type="project" value="UniProtKB-KW"/>
</dbReference>
<dbReference type="InterPro" id="IPR020904">
    <property type="entry name" value="Sc_DH/Rdtase_CS"/>
</dbReference>
<dbReference type="SUPFAM" id="SSF51735">
    <property type="entry name" value="NAD(P)-binding Rossmann-fold domains"/>
    <property type="match status" value="1"/>
</dbReference>
<dbReference type="InterPro" id="IPR036291">
    <property type="entry name" value="NAD(P)-bd_dom_sf"/>
</dbReference>
<evidence type="ECO:0000256" key="2">
    <source>
        <dbReference type="ARBA" id="ARBA00023002"/>
    </source>
</evidence>
<dbReference type="KEGG" id="metu:GNH96_11350"/>
<dbReference type="GO" id="GO:0016020">
    <property type="term" value="C:membrane"/>
    <property type="evidence" value="ECO:0007669"/>
    <property type="project" value="TreeGrafter"/>
</dbReference>
<evidence type="ECO:0000313" key="3">
    <source>
        <dbReference type="EMBL" id="QJD30511.1"/>
    </source>
</evidence>
<dbReference type="AlphaFoldDB" id="A0A858Q9Q8"/>
<dbReference type="Pfam" id="PF00106">
    <property type="entry name" value="adh_short"/>
    <property type="match status" value="1"/>
</dbReference>